<reference evidence="2 4" key="2">
    <citation type="submission" date="2024-03" db="EMBL/GenBank/DDBJ databases">
        <authorList>
            <person name="Alaster D. Moffat"/>
            <person name="Govind Chandra"/>
            <person name="Andrew W. Truman"/>
        </authorList>
    </citation>
    <scope>NUCLEOTIDE SEQUENCE [LARGE SCALE GENOMIC DNA]</scope>
    <source>
        <strain evidence="2">PS652</strain>
    </source>
</reference>
<evidence type="ECO:0000313" key="4">
    <source>
        <dbReference type="Proteomes" id="UP000326595"/>
    </source>
</evidence>
<name>A0A5E6XG50_PSEFL</name>
<organism evidence="3">
    <name type="scientific">Pseudomonas fluorescens</name>
    <dbReference type="NCBI Taxonomy" id="294"/>
    <lineage>
        <taxon>Bacteria</taxon>
        <taxon>Pseudomonadati</taxon>
        <taxon>Pseudomonadota</taxon>
        <taxon>Gammaproteobacteria</taxon>
        <taxon>Pseudomonadales</taxon>
        <taxon>Pseudomonadaceae</taxon>
        <taxon>Pseudomonas</taxon>
    </lineage>
</organism>
<reference evidence="3" key="1">
    <citation type="submission" date="2019-09" db="EMBL/GenBank/DDBJ databases">
        <authorList>
            <person name="Chandra G."/>
            <person name="Truman W A."/>
        </authorList>
    </citation>
    <scope>NUCLEOTIDE SEQUENCE [LARGE SCALE GENOMIC DNA]</scope>
    <source>
        <strain evidence="3">PS652</strain>
    </source>
</reference>
<dbReference type="RefSeq" id="WP_256584484.1">
    <property type="nucleotide sequence ID" value="NZ_OZ024668.1"/>
</dbReference>
<dbReference type="AlphaFoldDB" id="A0A5E6XG50"/>
<accession>A0A5E6XG50</accession>
<dbReference type="EMBL" id="OZ024668">
    <property type="protein sequence ID" value="CAK9890244.1"/>
    <property type="molecule type" value="Genomic_DNA"/>
</dbReference>
<dbReference type="Proteomes" id="UP000326595">
    <property type="component" value="Chromosome"/>
</dbReference>
<sequence length="43" mass="4446">MSQGSKAKVHSDSAKRAAATSKGIDAGSNMQKQELIDALKQAS</sequence>
<proteinExistence type="predicted"/>
<evidence type="ECO:0000313" key="3">
    <source>
        <dbReference type="EMBL" id="VVN39557.1"/>
    </source>
</evidence>
<protein>
    <submittedName>
        <fullName evidence="3">Uncharacterized protein</fullName>
    </submittedName>
</protein>
<feature type="region of interest" description="Disordered" evidence="1">
    <location>
        <begin position="1"/>
        <end position="30"/>
    </location>
</feature>
<gene>
    <name evidence="2" type="ORF">PS652_03083</name>
    <name evidence="3" type="ORF">PS652_05339</name>
</gene>
<evidence type="ECO:0000313" key="2">
    <source>
        <dbReference type="EMBL" id="CAK9890244.1"/>
    </source>
</evidence>
<dbReference type="EMBL" id="CABVHG010000056">
    <property type="protein sequence ID" value="VVN39557.1"/>
    <property type="molecule type" value="Genomic_DNA"/>
</dbReference>
<evidence type="ECO:0000256" key="1">
    <source>
        <dbReference type="SAM" id="MobiDB-lite"/>
    </source>
</evidence>